<evidence type="ECO:0000313" key="6">
    <source>
        <dbReference type="EMBL" id="MBA4544439.1"/>
    </source>
</evidence>
<dbReference type="GO" id="GO:0033281">
    <property type="term" value="C:TAT protein transport complex"/>
    <property type="evidence" value="ECO:0007669"/>
    <property type="project" value="UniProtKB-UniRule"/>
</dbReference>
<keyword evidence="7" id="KW-1185">Reference proteome</keyword>
<accession>A0A7W2AK34</accession>
<keyword evidence="3 5" id="KW-1133">Transmembrane helix</keyword>
<dbReference type="GO" id="GO:0065002">
    <property type="term" value="P:intracellular protein transmembrane transport"/>
    <property type="evidence" value="ECO:0007669"/>
    <property type="project" value="TreeGrafter"/>
</dbReference>
<feature type="transmembrane region" description="Helical" evidence="5">
    <location>
        <begin position="103"/>
        <end position="125"/>
    </location>
</feature>
<comment type="similarity">
    <text evidence="5">Belongs to the TatC family.</text>
</comment>
<evidence type="ECO:0000256" key="3">
    <source>
        <dbReference type="ARBA" id="ARBA00022989"/>
    </source>
</evidence>
<keyword evidence="5" id="KW-0653">Protein transport</keyword>
<keyword evidence="4 5" id="KW-0472">Membrane</keyword>
<proteinExistence type="inferred from homology"/>
<evidence type="ECO:0000313" key="7">
    <source>
        <dbReference type="Proteomes" id="UP000530514"/>
    </source>
</evidence>
<dbReference type="NCBIfam" id="TIGR00945">
    <property type="entry name" value="tatC"/>
    <property type="match status" value="1"/>
</dbReference>
<comment type="caution">
    <text evidence="5">Lacks conserved residue(s) required for the propagation of feature annotation.</text>
</comment>
<dbReference type="HAMAP" id="MF_00902">
    <property type="entry name" value="TatC"/>
    <property type="match status" value="1"/>
</dbReference>
<comment type="function">
    <text evidence="5">Part of the twin-arginine translocation (Tat) system that transports large folded proteins containing a characteristic twin-arginine motif in their signal peptide across membranes.</text>
</comment>
<organism evidence="6 7">
    <name type="scientific">Thermoactinomyces daqus</name>
    <dbReference type="NCBI Taxonomy" id="1329516"/>
    <lineage>
        <taxon>Bacteria</taxon>
        <taxon>Bacillati</taxon>
        <taxon>Bacillota</taxon>
        <taxon>Bacilli</taxon>
        <taxon>Bacillales</taxon>
        <taxon>Thermoactinomycetaceae</taxon>
        <taxon>Thermoactinomyces</taxon>
    </lineage>
</organism>
<feature type="transmembrane region" description="Helical" evidence="5">
    <location>
        <begin position="20"/>
        <end position="39"/>
    </location>
</feature>
<feature type="transmembrane region" description="Helical" evidence="5">
    <location>
        <begin position="192"/>
        <end position="209"/>
    </location>
</feature>
<keyword evidence="5" id="KW-1003">Cell membrane</keyword>
<comment type="caution">
    <text evidence="6">The sequence shown here is derived from an EMBL/GenBank/DDBJ whole genome shotgun (WGS) entry which is preliminary data.</text>
</comment>
<keyword evidence="5" id="KW-0813">Transport</keyword>
<reference evidence="6 7" key="1">
    <citation type="submission" date="2020-07" db="EMBL/GenBank/DDBJ databases">
        <authorList>
            <person name="Feng H."/>
        </authorList>
    </citation>
    <scope>NUCLEOTIDE SEQUENCE [LARGE SCALE GENOMIC DNA]</scope>
    <source>
        <strain evidence="7">s-11</strain>
    </source>
</reference>
<dbReference type="RefSeq" id="WP_033102165.1">
    <property type="nucleotide sequence ID" value="NZ_JACEIP010000040.1"/>
</dbReference>
<gene>
    <name evidence="5 6" type="primary">tatC</name>
    <name evidence="6" type="ORF">H1164_16520</name>
</gene>
<feature type="transmembrane region" description="Helical" evidence="5">
    <location>
        <begin position="154"/>
        <end position="180"/>
    </location>
</feature>
<dbReference type="InterPro" id="IPR002033">
    <property type="entry name" value="TatC"/>
</dbReference>
<feature type="transmembrane region" description="Helical" evidence="5">
    <location>
        <begin position="64"/>
        <end position="91"/>
    </location>
</feature>
<evidence type="ECO:0000256" key="4">
    <source>
        <dbReference type="ARBA" id="ARBA00023136"/>
    </source>
</evidence>
<protein>
    <recommendedName>
        <fullName evidence="5">Sec-independent protein translocase protein TatC</fullName>
    </recommendedName>
</protein>
<keyword evidence="2 5" id="KW-0812">Transmembrane</keyword>
<dbReference type="PANTHER" id="PTHR30371:SF4">
    <property type="entry name" value="SEC-INDEPENDENT PROTEIN TRANSLOCASE PROTEIN TATCD"/>
    <property type="match status" value="1"/>
</dbReference>
<evidence type="ECO:0000256" key="2">
    <source>
        <dbReference type="ARBA" id="ARBA00022692"/>
    </source>
</evidence>
<dbReference type="GO" id="GO:0009977">
    <property type="term" value="F:proton motive force dependent protein transmembrane transporter activity"/>
    <property type="evidence" value="ECO:0007669"/>
    <property type="project" value="TreeGrafter"/>
</dbReference>
<dbReference type="PANTHER" id="PTHR30371">
    <property type="entry name" value="SEC-INDEPENDENT PROTEIN TRANSLOCASE PROTEIN TATC"/>
    <property type="match status" value="1"/>
</dbReference>
<dbReference type="Proteomes" id="UP000530514">
    <property type="component" value="Unassembled WGS sequence"/>
</dbReference>
<dbReference type="GO" id="GO:0043953">
    <property type="term" value="P:protein transport by the Tat complex"/>
    <property type="evidence" value="ECO:0007669"/>
    <property type="project" value="UniProtKB-UniRule"/>
</dbReference>
<dbReference type="AlphaFoldDB" id="A0A7W2AK34"/>
<dbReference type="Pfam" id="PF00902">
    <property type="entry name" value="TatC"/>
    <property type="match status" value="1"/>
</dbReference>
<dbReference type="PRINTS" id="PR01840">
    <property type="entry name" value="TATCFAMILY"/>
</dbReference>
<keyword evidence="5" id="KW-0811">Translocation</keyword>
<sequence>MNEEQVQPLTEHLEELRRRIIWILLFFLVMLVISFYYSIDIFRYIKDHAFHGYHLTVFKPADPILIYMEISMILALVFTSPVIMYHLWQFVRPGLKKEEQRAALLYIPVVVGLFVAGALFGYFVVFPNVMDFLFSLSEKMGVPMLYGVDDAFNFLFSIVLPLALFFELPVIVLFLTRIRLITPAFLNKMRRVAYFILVVFSALIAPPNLVSNILIFIPLILLYEISVGLSAWLYRRMEKEEEEEVEMDGVY</sequence>
<name>A0A7W2AK34_9BACL</name>
<comment type="subunit">
    <text evidence="5">Forms a complex with TatA.</text>
</comment>
<dbReference type="OrthoDB" id="9777044at2"/>
<evidence type="ECO:0000256" key="1">
    <source>
        <dbReference type="ARBA" id="ARBA00004141"/>
    </source>
</evidence>
<dbReference type="EMBL" id="JACEIP010000040">
    <property type="protein sequence ID" value="MBA4544439.1"/>
    <property type="molecule type" value="Genomic_DNA"/>
</dbReference>
<comment type="subcellular location">
    <subcellularLocation>
        <location evidence="5">Cell membrane</location>
        <topology evidence="5">Multi-pass membrane protein</topology>
    </subcellularLocation>
    <subcellularLocation>
        <location evidence="1">Membrane</location>
        <topology evidence="1">Multi-pass membrane protein</topology>
    </subcellularLocation>
</comment>
<evidence type="ECO:0000256" key="5">
    <source>
        <dbReference type="HAMAP-Rule" id="MF_00902"/>
    </source>
</evidence>